<dbReference type="Gene3D" id="3.40.1360.10">
    <property type="match status" value="1"/>
</dbReference>
<dbReference type="EMBL" id="PDJD01000001">
    <property type="protein sequence ID" value="PFG19201.1"/>
    <property type="molecule type" value="Genomic_DNA"/>
</dbReference>
<keyword evidence="3" id="KW-1185">Reference proteome</keyword>
<reference evidence="2 3" key="1">
    <citation type="submission" date="2017-10" db="EMBL/GenBank/DDBJ databases">
        <title>Sequencing the genomes of 1000 actinobacteria strains.</title>
        <authorList>
            <person name="Klenk H.-P."/>
        </authorList>
    </citation>
    <scope>NUCLEOTIDE SEQUENCE [LARGE SCALE GENOMIC DNA]</scope>
    <source>
        <strain evidence="2 3">DSM 21801</strain>
    </source>
</reference>
<protein>
    <submittedName>
        <fullName evidence="2">AAA domain-containing protein</fullName>
    </submittedName>
</protein>
<comment type="caution">
    <text evidence="2">The sequence shown here is derived from an EMBL/GenBank/DDBJ whole genome shotgun (WGS) entry which is preliminary data.</text>
</comment>
<feature type="region of interest" description="Disordered" evidence="1">
    <location>
        <begin position="606"/>
        <end position="671"/>
    </location>
</feature>
<proteinExistence type="predicted"/>
<dbReference type="AlphaFoldDB" id="A0A2A9CYI6"/>
<name>A0A2A9CYI6_9MICO</name>
<dbReference type="InterPro" id="IPR027417">
    <property type="entry name" value="P-loop_NTPase"/>
</dbReference>
<organism evidence="2 3">
    <name type="scientific">Serinibacter salmoneus</name>
    <dbReference type="NCBI Taxonomy" id="556530"/>
    <lineage>
        <taxon>Bacteria</taxon>
        <taxon>Bacillati</taxon>
        <taxon>Actinomycetota</taxon>
        <taxon>Actinomycetes</taxon>
        <taxon>Micrococcales</taxon>
        <taxon>Beutenbergiaceae</taxon>
        <taxon>Serinibacter</taxon>
    </lineage>
</organism>
<dbReference type="SUPFAM" id="SSF52540">
    <property type="entry name" value="P-loop containing nucleoside triphosphate hydrolases"/>
    <property type="match status" value="1"/>
</dbReference>
<evidence type="ECO:0000313" key="2">
    <source>
        <dbReference type="EMBL" id="PFG19201.1"/>
    </source>
</evidence>
<evidence type="ECO:0000256" key="1">
    <source>
        <dbReference type="SAM" id="MobiDB-lite"/>
    </source>
</evidence>
<dbReference type="CDD" id="cd01029">
    <property type="entry name" value="TOPRIM_primases"/>
    <property type="match status" value="1"/>
</dbReference>
<dbReference type="Proteomes" id="UP000224915">
    <property type="component" value="Unassembled WGS sequence"/>
</dbReference>
<gene>
    <name evidence="2" type="ORF">ATL40_0758</name>
</gene>
<evidence type="ECO:0000313" key="3">
    <source>
        <dbReference type="Proteomes" id="UP000224915"/>
    </source>
</evidence>
<accession>A0A2A9CYI6</accession>
<dbReference type="InterPro" id="IPR034154">
    <property type="entry name" value="TOPRIM_DnaG/twinkle"/>
</dbReference>
<dbReference type="Gene3D" id="3.40.50.300">
    <property type="entry name" value="P-loop containing nucleotide triphosphate hydrolases"/>
    <property type="match status" value="1"/>
</dbReference>
<sequence length="671" mass="70743">MVPTTTAYDRLLDALREAGKRVETRGDRAMAQCPAHDDGRPSLSLTAGDGRALVYCHAGCTTEDIAGALGWTMRELFDDPRGKTYEYRDAGGLTTIRTVTRTPEKRFRQAGQTRGASPLYRLPEVAQAVAEGRVVHLTEGEQDADTAFVMGGTGTTAPQGATNFHLADVEPLRGGHVVAVVDRDAAGEKWAGIVAEKLAGIVASLAFVEAAHGKDLSDHYAAGGTLGTLAARQAPQEAQEAPQEAPGSTWAPVDLDGILDALQAGTLERPRPTVGSLDGGSALFYAGRVNGLAGESGGGKTWAALAAVAQELEAGNGVAFVDLEDDAAGILSRLLDLGTDPEAIRARFAYVHPDQRLTEADREHMGMLLDSLRPSLVVIDSTGEGLALEGANPNADEEVARWFRILPRWVADQGPAVVILDHVTKADSEGLWPIGSQRKRAAISGAQYMLRVVKPFDRTTAGYARLVAAKDRSGNYRAGQHVADLRVSPGPDGVEVALVAAIERDPAEPFRPTTLMERVSKALEDAEAPLSYRSIEGAVTGRKGAARAALDVLVAEGFVSVEDGARNAKMHTLTRAYRQADDPQSDTYTGGGHSTEKVPPIECLTVPRPRDGDGGRTVKASPGDSRGTVGDGGTVTPIPSRSPACPECAEPLDGPGYTSRCRPNHTGGSRP</sequence>
<dbReference type="Pfam" id="PF13481">
    <property type="entry name" value="AAA_25"/>
    <property type="match status" value="1"/>
</dbReference>